<dbReference type="PANTHER" id="PTHR38790">
    <property type="entry name" value="2EXR DOMAIN-CONTAINING PROTEIN-RELATED"/>
    <property type="match status" value="1"/>
</dbReference>
<dbReference type="Pfam" id="PF24864">
    <property type="entry name" value="DUF7730"/>
    <property type="match status" value="1"/>
</dbReference>
<dbReference type="InterPro" id="IPR056632">
    <property type="entry name" value="DUF7730"/>
</dbReference>
<accession>A0A6A6XHE7</accession>
<evidence type="ECO:0000313" key="3">
    <source>
        <dbReference type="Proteomes" id="UP000799757"/>
    </source>
</evidence>
<name>A0A6A6XHE7_9PLEO</name>
<gene>
    <name evidence="2" type="ORF">K505DRAFT_193235</name>
</gene>
<dbReference type="AlphaFoldDB" id="A0A6A6XHE7"/>
<feature type="domain" description="DUF7730" evidence="1">
    <location>
        <begin position="40"/>
        <end position="97"/>
    </location>
</feature>
<feature type="non-terminal residue" evidence="2">
    <location>
        <position position="103"/>
    </location>
</feature>
<feature type="non-terminal residue" evidence="2">
    <location>
        <position position="1"/>
    </location>
</feature>
<proteinExistence type="predicted"/>
<sequence length="103" mass="11501">NRKQSPLLHLPAEIRNQIFEYALGGQTWKIGVLKGVGVTNKKKHALNLLGVCRQIYAETAIIPFQASTFKASNPRKLCTWLLAISPARREAITTICLGDMYSF</sequence>
<dbReference type="EMBL" id="MU001847">
    <property type="protein sequence ID" value="KAF2795811.1"/>
    <property type="molecule type" value="Genomic_DNA"/>
</dbReference>
<dbReference type="PANTHER" id="PTHR38790:SF4">
    <property type="entry name" value="2EXR DOMAIN-CONTAINING PROTEIN"/>
    <property type="match status" value="1"/>
</dbReference>
<evidence type="ECO:0000313" key="2">
    <source>
        <dbReference type="EMBL" id="KAF2795811.1"/>
    </source>
</evidence>
<dbReference type="OrthoDB" id="5413827at2759"/>
<organism evidence="2 3">
    <name type="scientific">Melanomma pulvis-pyrius CBS 109.77</name>
    <dbReference type="NCBI Taxonomy" id="1314802"/>
    <lineage>
        <taxon>Eukaryota</taxon>
        <taxon>Fungi</taxon>
        <taxon>Dikarya</taxon>
        <taxon>Ascomycota</taxon>
        <taxon>Pezizomycotina</taxon>
        <taxon>Dothideomycetes</taxon>
        <taxon>Pleosporomycetidae</taxon>
        <taxon>Pleosporales</taxon>
        <taxon>Melanommataceae</taxon>
        <taxon>Melanomma</taxon>
    </lineage>
</organism>
<reference evidence="2" key="1">
    <citation type="journal article" date="2020" name="Stud. Mycol.">
        <title>101 Dothideomycetes genomes: a test case for predicting lifestyles and emergence of pathogens.</title>
        <authorList>
            <person name="Haridas S."/>
            <person name="Albert R."/>
            <person name="Binder M."/>
            <person name="Bloem J."/>
            <person name="Labutti K."/>
            <person name="Salamov A."/>
            <person name="Andreopoulos B."/>
            <person name="Baker S."/>
            <person name="Barry K."/>
            <person name="Bills G."/>
            <person name="Bluhm B."/>
            <person name="Cannon C."/>
            <person name="Castanera R."/>
            <person name="Culley D."/>
            <person name="Daum C."/>
            <person name="Ezra D."/>
            <person name="Gonzalez J."/>
            <person name="Henrissat B."/>
            <person name="Kuo A."/>
            <person name="Liang C."/>
            <person name="Lipzen A."/>
            <person name="Lutzoni F."/>
            <person name="Magnuson J."/>
            <person name="Mondo S."/>
            <person name="Nolan M."/>
            <person name="Ohm R."/>
            <person name="Pangilinan J."/>
            <person name="Park H.-J."/>
            <person name="Ramirez L."/>
            <person name="Alfaro M."/>
            <person name="Sun H."/>
            <person name="Tritt A."/>
            <person name="Yoshinaga Y."/>
            <person name="Zwiers L.-H."/>
            <person name="Turgeon B."/>
            <person name="Goodwin S."/>
            <person name="Spatafora J."/>
            <person name="Crous P."/>
            <person name="Grigoriev I."/>
        </authorList>
    </citation>
    <scope>NUCLEOTIDE SEQUENCE</scope>
    <source>
        <strain evidence="2">CBS 109.77</strain>
    </source>
</reference>
<dbReference type="Proteomes" id="UP000799757">
    <property type="component" value="Unassembled WGS sequence"/>
</dbReference>
<evidence type="ECO:0000259" key="1">
    <source>
        <dbReference type="Pfam" id="PF24864"/>
    </source>
</evidence>
<keyword evidence="3" id="KW-1185">Reference proteome</keyword>
<protein>
    <recommendedName>
        <fullName evidence="1">DUF7730 domain-containing protein</fullName>
    </recommendedName>
</protein>